<evidence type="ECO:0008006" key="4">
    <source>
        <dbReference type="Google" id="ProtNLM"/>
    </source>
</evidence>
<dbReference type="AlphaFoldDB" id="A0A4U5MSA6"/>
<evidence type="ECO:0000313" key="2">
    <source>
        <dbReference type="EMBL" id="TKR72596.1"/>
    </source>
</evidence>
<keyword evidence="1" id="KW-0472">Membrane</keyword>
<keyword evidence="1" id="KW-1133">Transmembrane helix</keyword>
<feature type="transmembrane region" description="Helical" evidence="1">
    <location>
        <begin position="258"/>
        <end position="276"/>
    </location>
</feature>
<protein>
    <recommendedName>
        <fullName evidence="4">G-protein coupled receptors family 1 profile domain-containing protein</fullName>
    </recommendedName>
</protein>
<organism evidence="2 3">
    <name type="scientific">Steinernema carpocapsae</name>
    <name type="common">Entomopathogenic nematode</name>
    <dbReference type="NCBI Taxonomy" id="34508"/>
    <lineage>
        <taxon>Eukaryota</taxon>
        <taxon>Metazoa</taxon>
        <taxon>Ecdysozoa</taxon>
        <taxon>Nematoda</taxon>
        <taxon>Chromadorea</taxon>
        <taxon>Rhabditida</taxon>
        <taxon>Tylenchina</taxon>
        <taxon>Panagrolaimomorpha</taxon>
        <taxon>Strongyloidoidea</taxon>
        <taxon>Steinernematidae</taxon>
        <taxon>Steinernema</taxon>
    </lineage>
</organism>
<keyword evidence="1" id="KW-0812">Transmembrane</keyword>
<feature type="transmembrane region" description="Helical" evidence="1">
    <location>
        <begin position="296"/>
        <end position="316"/>
    </location>
</feature>
<keyword evidence="3" id="KW-1185">Reference proteome</keyword>
<name>A0A4U5MSA6_STECR</name>
<reference evidence="2 3" key="2">
    <citation type="journal article" date="2019" name="G3 (Bethesda)">
        <title>Hybrid Assembly of the Genome of the Entomopathogenic Nematode Steinernema carpocapsae Identifies the X-Chromosome.</title>
        <authorList>
            <person name="Serra L."/>
            <person name="Macchietto M."/>
            <person name="Macias-Munoz A."/>
            <person name="McGill C.J."/>
            <person name="Rodriguez I.M."/>
            <person name="Rodriguez B."/>
            <person name="Murad R."/>
            <person name="Mortazavi A."/>
        </authorList>
    </citation>
    <scope>NUCLEOTIDE SEQUENCE [LARGE SCALE GENOMIC DNA]</scope>
    <source>
        <strain evidence="2 3">ALL</strain>
    </source>
</reference>
<accession>A0A4U5MSA6</accession>
<evidence type="ECO:0000313" key="3">
    <source>
        <dbReference type="Proteomes" id="UP000298663"/>
    </source>
</evidence>
<gene>
    <name evidence="2" type="ORF">L596_020017</name>
</gene>
<feature type="transmembrane region" description="Helical" evidence="1">
    <location>
        <begin position="177"/>
        <end position="198"/>
    </location>
</feature>
<dbReference type="EMBL" id="AZBU02000006">
    <property type="protein sequence ID" value="TKR72596.1"/>
    <property type="molecule type" value="Genomic_DNA"/>
</dbReference>
<proteinExistence type="predicted"/>
<comment type="caution">
    <text evidence="2">The sequence shown here is derived from an EMBL/GenBank/DDBJ whole genome shotgun (WGS) entry which is preliminary data.</text>
</comment>
<sequence>MCFLATCNKIECDCTYTHQSQHSNLACTVGSMGKPTCTGAVCVVGRLEVSKGTYEYGKWCEAVYLGLKETTCYNRTRSTRFGHVCVCFGSFCNANSLLDRHFTIPLDSQEFISDPLPYVIQDEESRKASMAIRFFYRVTGPMLIELEFALSILSLIFNSLLLLLTIFFVPSSLAKTFCFHLCIQALISTVPTVFMGILERAGVFNRGPIQTGYEIVVNTCRLFSSNAYLYFATFDIATFYAGYKMPFFFQTILGKRKLINYVIAFLYISTILTTYFQNQNMFYNRSHLMGDYSGSVYTVTTIMFACYLVMLGIYFLTLYEIVAHRLCAPGNVKTKNLYWSNLKAILLYCTTPNILSLATLTDFVADIVYQRQMETMEAFDAVDRYKLFLSENVISYTSGTRMLVTSFSVFIAFKDYRRLVFVAWTRVKNVGSKIKALPIFNPPAPVQYVKPGYAISHHAPVYTVNTETAVATEHTVNL</sequence>
<dbReference type="Proteomes" id="UP000298663">
    <property type="component" value="Unassembled WGS sequence"/>
</dbReference>
<feature type="transmembrane region" description="Helical" evidence="1">
    <location>
        <begin position="227"/>
        <end position="246"/>
    </location>
</feature>
<dbReference type="OrthoDB" id="10653562at2759"/>
<feature type="transmembrane region" description="Helical" evidence="1">
    <location>
        <begin position="148"/>
        <end position="170"/>
    </location>
</feature>
<reference evidence="2 3" key="1">
    <citation type="journal article" date="2015" name="Genome Biol.">
        <title>Comparative genomics of Steinernema reveals deeply conserved gene regulatory networks.</title>
        <authorList>
            <person name="Dillman A.R."/>
            <person name="Macchietto M."/>
            <person name="Porter C.F."/>
            <person name="Rogers A."/>
            <person name="Williams B."/>
            <person name="Antoshechkin I."/>
            <person name="Lee M.M."/>
            <person name="Goodwin Z."/>
            <person name="Lu X."/>
            <person name="Lewis E.E."/>
            <person name="Goodrich-Blair H."/>
            <person name="Stock S.P."/>
            <person name="Adams B.J."/>
            <person name="Sternberg P.W."/>
            <person name="Mortazavi A."/>
        </authorList>
    </citation>
    <scope>NUCLEOTIDE SEQUENCE [LARGE SCALE GENOMIC DNA]</scope>
    <source>
        <strain evidence="2 3">ALL</strain>
    </source>
</reference>
<evidence type="ECO:0000256" key="1">
    <source>
        <dbReference type="SAM" id="Phobius"/>
    </source>
</evidence>